<evidence type="ECO:0000313" key="3">
    <source>
        <dbReference type="Proteomes" id="UP000559027"/>
    </source>
</evidence>
<dbReference type="InterPro" id="IPR028978">
    <property type="entry name" value="Chorismate_lyase_/UTRA_dom_sf"/>
</dbReference>
<keyword evidence="1" id="KW-1133">Transmembrane helix</keyword>
<reference evidence="2 3" key="1">
    <citation type="journal article" date="2020" name="ISME J.">
        <title>Uncovering the hidden diversity of litter-decomposition mechanisms in mushroom-forming fungi.</title>
        <authorList>
            <person name="Floudas D."/>
            <person name="Bentzer J."/>
            <person name="Ahren D."/>
            <person name="Johansson T."/>
            <person name="Persson P."/>
            <person name="Tunlid A."/>
        </authorList>
    </citation>
    <scope>NUCLEOTIDE SEQUENCE [LARGE SCALE GENOMIC DNA]</scope>
    <source>
        <strain evidence="2 3">CBS 146.42</strain>
    </source>
</reference>
<name>A0A8H5GBU9_9AGAR</name>
<organism evidence="2 3">
    <name type="scientific">Leucocoprinus leucothites</name>
    <dbReference type="NCBI Taxonomy" id="201217"/>
    <lineage>
        <taxon>Eukaryota</taxon>
        <taxon>Fungi</taxon>
        <taxon>Dikarya</taxon>
        <taxon>Basidiomycota</taxon>
        <taxon>Agaricomycotina</taxon>
        <taxon>Agaricomycetes</taxon>
        <taxon>Agaricomycetidae</taxon>
        <taxon>Agaricales</taxon>
        <taxon>Agaricineae</taxon>
        <taxon>Agaricaceae</taxon>
        <taxon>Leucocoprinus</taxon>
    </lineage>
</organism>
<dbReference type="AlphaFoldDB" id="A0A8H5GBU9"/>
<dbReference type="OrthoDB" id="5673at2759"/>
<dbReference type="SUPFAM" id="SSF64288">
    <property type="entry name" value="Chorismate lyase-like"/>
    <property type="match status" value="1"/>
</dbReference>
<protein>
    <submittedName>
        <fullName evidence="2">Uncharacterized protein</fullName>
    </submittedName>
</protein>
<keyword evidence="3" id="KW-1185">Reference proteome</keyword>
<dbReference type="Proteomes" id="UP000559027">
    <property type="component" value="Unassembled WGS sequence"/>
</dbReference>
<dbReference type="Gene3D" id="3.40.1410.10">
    <property type="entry name" value="Chorismate lyase-like"/>
    <property type="match status" value="1"/>
</dbReference>
<evidence type="ECO:0000313" key="2">
    <source>
        <dbReference type="EMBL" id="KAF5362134.1"/>
    </source>
</evidence>
<evidence type="ECO:0000256" key="1">
    <source>
        <dbReference type="SAM" id="Phobius"/>
    </source>
</evidence>
<dbReference type="EMBL" id="JAACJO010000002">
    <property type="protein sequence ID" value="KAF5362134.1"/>
    <property type="molecule type" value="Genomic_DNA"/>
</dbReference>
<proteinExistence type="predicted"/>
<accession>A0A8H5GBU9</accession>
<feature type="transmembrane region" description="Helical" evidence="1">
    <location>
        <begin position="258"/>
        <end position="280"/>
    </location>
</feature>
<keyword evidence="1" id="KW-0472">Membrane</keyword>
<comment type="caution">
    <text evidence="2">The sequence shown here is derived from an EMBL/GenBank/DDBJ whole genome shotgun (WGS) entry which is preliminary data.</text>
</comment>
<sequence>MHNLSSSYSPVHRVQSRIIKNKVITAPTYSFTQKTTTISYPWPPTVTGVERIALSAQGDLQRVLSAFFARPISIAVIFERTHWQQSPGTTPELLKHVSPEIVTAASPSTPIIQTRQVHLQCSGKVVCRATSTVYMTSPNTAHLFLVDKYAIGQTFRRLEKLPVFDLLSVGLGPYSQGERGTFHPSPGWSMSPDDPAGSRELWRRYKLTTPGFHCEIVEVFPDRDMFVHGEAWLDDRVAYATAGYNPPLMKSKFRLRTLWFADSAHASFLFAFGFFIILFYELSFFVMGSRSVL</sequence>
<keyword evidence="1" id="KW-0812">Transmembrane</keyword>
<gene>
    <name evidence="2" type="ORF">D9756_002642</name>
</gene>